<evidence type="ECO:0000256" key="7">
    <source>
        <dbReference type="PIRSR" id="PIRSR602401-1"/>
    </source>
</evidence>
<dbReference type="PANTHER" id="PTHR24291">
    <property type="entry name" value="CYTOCHROME P450 FAMILY 4"/>
    <property type="match status" value="1"/>
</dbReference>
<dbReference type="EMBL" id="LSRX01001471">
    <property type="protein sequence ID" value="OLP79542.1"/>
    <property type="molecule type" value="Genomic_DNA"/>
</dbReference>
<keyword evidence="11" id="KW-1185">Reference proteome</keyword>
<comment type="cofactor">
    <cofactor evidence="7">
        <name>heme</name>
        <dbReference type="ChEBI" id="CHEBI:30413"/>
    </cofactor>
</comment>
<dbReference type="SUPFAM" id="SSF48264">
    <property type="entry name" value="Cytochrome P450"/>
    <property type="match status" value="1"/>
</dbReference>
<keyword evidence="9" id="KW-1133">Transmembrane helix</keyword>
<dbReference type="OMA" id="NFRLEPM"/>
<evidence type="ECO:0000256" key="8">
    <source>
        <dbReference type="SAM" id="MobiDB-lite"/>
    </source>
</evidence>
<name>A0A1Q9C9C1_SYMMI</name>
<keyword evidence="5 7" id="KW-0408">Iron</keyword>
<evidence type="ECO:0000256" key="5">
    <source>
        <dbReference type="ARBA" id="ARBA00023004"/>
    </source>
</evidence>
<sequence>MVGDQSVLTQHKFAVTGALLLGVTVLLDAARRFRSRRKPGELIPSLPGGWPILGHFSTLMRYCRQNTNLALGRWAVDVAQHQGFGIYLATLAGHDLVWVNDADLAEEIMQGDPHRYTKDFSALPLGGDLLGISFGAGLFFAPTDDLKWEIPHRILKNPFSVRGIRAIMPMMRDQADKLVAALKRDVGHGGVTHIDAWVTKMAFETIAVCGLGTSFGCFEDDQTHPFIKALNQTISAIDPLGAWPSMLRPIFCRELLKNFKASSKSVRDTCCDVIRKRRAAGAAGLGESRKDLLDMMLNDVDSKTGQSMTEDMIVDNVLTFLFAGQDSTAAAMGSCLCFLCSFPECKERLIKEIDEVVGTNQLEWDHLGKLQYLDWCLKETLRLAPPAPGIVRQSTEEQLIGGKWRMPAKMPVVINIMALHYSKELWGEDAAEFRPERWEHGQTHRFAYVPFATGPRQCIGREFTLVEQKVTMDGQWAAATFIAACDEHLQWWLEIGPPILAGSKTSSSRKTQKKEKAKLKTAKDRGPLGEGAKLDYAIADDGAENACDEGQPFREGPHSGGTSLQLQLQEYALKMAAKEGGALTTAARGSKTPPTGC</sequence>
<accession>A0A1Q9C9C1</accession>
<dbReference type="InterPro" id="IPR001128">
    <property type="entry name" value="Cyt_P450"/>
</dbReference>
<feature type="compositionally biased region" description="Basic residues" evidence="8">
    <location>
        <begin position="510"/>
        <end position="520"/>
    </location>
</feature>
<keyword evidence="9" id="KW-0472">Membrane</keyword>
<proteinExistence type="inferred from homology"/>
<dbReference type="Proteomes" id="UP000186817">
    <property type="component" value="Unassembled WGS sequence"/>
</dbReference>
<dbReference type="InterPro" id="IPR050196">
    <property type="entry name" value="Cytochrome_P450_Monoox"/>
</dbReference>
<evidence type="ECO:0000256" key="3">
    <source>
        <dbReference type="ARBA" id="ARBA00022723"/>
    </source>
</evidence>
<evidence type="ECO:0000256" key="4">
    <source>
        <dbReference type="ARBA" id="ARBA00023002"/>
    </source>
</evidence>
<keyword evidence="4" id="KW-0560">Oxidoreductase</keyword>
<dbReference type="PRINTS" id="PR00385">
    <property type="entry name" value="P450"/>
</dbReference>
<evidence type="ECO:0000256" key="1">
    <source>
        <dbReference type="ARBA" id="ARBA00010617"/>
    </source>
</evidence>
<keyword evidence="6" id="KW-0503">Monooxygenase</keyword>
<dbReference type="InterPro" id="IPR002401">
    <property type="entry name" value="Cyt_P450_E_grp-I"/>
</dbReference>
<dbReference type="Pfam" id="PF00067">
    <property type="entry name" value="p450"/>
    <property type="match status" value="1"/>
</dbReference>
<evidence type="ECO:0000256" key="2">
    <source>
        <dbReference type="ARBA" id="ARBA00022617"/>
    </source>
</evidence>
<evidence type="ECO:0000256" key="9">
    <source>
        <dbReference type="SAM" id="Phobius"/>
    </source>
</evidence>
<dbReference type="GO" id="GO:0020037">
    <property type="term" value="F:heme binding"/>
    <property type="evidence" value="ECO:0007669"/>
    <property type="project" value="InterPro"/>
</dbReference>
<feature type="transmembrane region" description="Helical" evidence="9">
    <location>
        <begin position="12"/>
        <end position="30"/>
    </location>
</feature>
<protein>
    <submittedName>
        <fullName evidence="10">Putative bifunctional P-450/NADPH-P450 reductase 2</fullName>
    </submittedName>
</protein>
<gene>
    <name evidence="10" type="primary">cypE</name>
    <name evidence="10" type="ORF">AK812_SmicGene40160</name>
</gene>
<comment type="similarity">
    <text evidence="1">Belongs to the cytochrome P450 family.</text>
</comment>
<dbReference type="InterPro" id="IPR036396">
    <property type="entry name" value="Cyt_P450_sf"/>
</dbReference>
<dbReference type="PRINTS" id="PR00463">
    <property type="entry name" value="EP450I"/>
</dbReference>
<feature type="binding site" description="axial binding residue" evidence="7">
    <location>
        <position position="458"/>
    </location>
    <ligand>
        <name>heme</name>
        <dbReference type="ChEBI" id="CHEBI:30413"/>
    </ligand>
    <ligandPart>
        <name>Fe</name>
        <dbReference type="ChEBI" id="CHEBI:18248"/>
    </ligandPart>
</feature>
<feature type="region of interest" description="Disordered" evidence="8">
    <location>
        <begin position="503"/>
        <end position="531"/>
    </location>
</feature>
<evidence type="ECO:0000256" key="6">
    <source>
        <dbReference type="ARBA" id="ARBA00023033"/>
    </source>
</evidence>
<keyword evidence="3 7" id="KW-0479">Metal-binding</keyword>
<dbReference type="GO" id="GO:0016705">
    <property type="term" value="F:oxidoreductase activity, acting on paired donors, with incorporation or reduction of molecular oxygen"/>
    <property type="evidence" value="ECO:0007669"/>
    <property type="project" value="InterPro"/>
</dbReference>
<evidence type="ECO:0000313" key="10">
    <source>
        <dbReference type="EMBL" id="OLP79542.1"/>
    </source>
</evidence>
<reference evidence="10 11" key="1">
    <citation type="submission" date="2016-02" db="EMBL/GenBank/DDBJ databases">
        <title>Genome analysis of coral dinoflagellate symbionts highlights evolutionary adaptations to a symbiotic lifestyle.</title>
        <authorList>
            <person name="Aranda M."/>
            <person name="Li Y."/>
            <person name="Liew Y.J."/>
            <person name="Baumgarten S."/>
            <person name="Simakov O."/>
            <person name="Wilson M."/>
            <person name="Piel J."/>
            <person name="Ashoor H."/>
            <person name="Bougouffa S."/>
            <person name="Bajic V.B."/>
            <person name="Ryu T."/>
            <person name="Ravasi T."/>
            <person name="Bayer T."/>
            <person name="Micklem G."/>
            <person name="Kim H."/>
            <person name="Bhak J."/>
            <person name="Lajeunesse T.C."/>
            <person name="Voolstra C.R."/>
        </authorList>
    </citation>
    <scope>NUCLEOTIDE SEQUENCE [LARGE SCALE GENOMIC DNA]</scope>
    <source>
        <strain evidence="10 11">CCMP2467</strain>
    </source>
</reference>
<keyword evidence="2 7" id="KW-0349">Heme</keyword>
<dbReference type="GO" id="GO:0004497">
    <property type="term" value="F:monooxygenase activity"/>
    <property type="evidence" value="ECO:0007669"/>
    <property type="project" value="UniProtKB-KW"/>
</dbReference>
<dbReference type="OrthoDB" id="1470350at2759"/>
<keyword evidence="9" id="KW-0812">Transmembrane</keyword>
<evidence type="ECO:0000313" key="11">
    <source>
        <dbReference type="Proteomes" id="UP000186817"/>
    </source>
</evidence>
<dbReference type="GO" id="GO:0005506">
    <property type="term" value="F:iron ion binding"/>
    <property type="evidence" value="ECO:0007669"/>
    <property type="project" value="InterPro"/>
</dbReference>
<dbReference type="PANTHER" id="PTHR24291:SF50">
    <property type="entry name" value="BIFUNCTIONAL ALBAFLAVENONE MONOOXYGENASE_TERPENE SYNTHASE"/>
    <property type="match status" value="1"/>
</dbReference>
<comment type="caution">
    <text evidence="10">The sequence shown here is derived from an EMBL/GenBank/DDBJ whole genome shotgun (WGS) entry which is preliminary data.</text>
</comment>
<organism evidence="10 11">
    <name type="scientific">Symbiodinium microadriaticum</name>
    <name type="common">Dinoflagellate</name>
    <name type="synonym">Zooxanthella microadriatica</name>
    <dbReference type="NCBI Taxonomy" id="2951"/>
    <lineage>
        <taxon>Eukaryota</taxon>
        <taxon>Sar</taxon>
        <taxon>Alveolata</taxon>
        <taxon>Dinophyceae</taxon>
        <taxon>Suessiales</taxon>
        <taxon>Symbiodiniaceae</taxon>
        <taxon>Symbiodinium</taxon>
    </lineage>
</organism>
<dbReference type="AlphaFoldDB" id="A0A1Q9C9C1"/>
<dbReference type="Gene3D" id="1.10.630.10">
    <property type="entry name" value="Cytochrome P450"/>
    <property type="match status" value="1"/>
</dbReference>